<dbReference type="Proteomes" id="UP001396898">
    <property type="component" value="Unassembled WGS sequence"/>
</dbReference>
<dbReference type="PANTHER" id="PTHR38790:SF8">
    <property type="entry name" value="F-BOX DOMAIN-CONTAINING PROTEIN"/>
    <property type="match status" value="1"/>
</dbReference>
<reference evidence="2 3" key="1">
    <citation type="submission" date="2023-01" db="EMBL/GenBank/DDBJ databases">
        <title>Analysis of 21 Apiospora genomes using comparative genomics revels a genus with tremendous synthesis potential of carbohydrate active enzymes and secondary metabolites.</title>
        <authorList>
            <person name="Sorensen T."/>
        </authorList>
    </citation>
    <scope>NUCLEOTIDE SEQUENCE [LARGE SCALE GENOMIC DNA]</scope>
    <source>
        <strain evidence="2 3">CBS 20057</strain>
    </source>
</reference>
<protein>
    <recommendedName>
        <fullName evidence="1">DUF7730 domain-containing protein</fullName>
    </recommendedName>
</protein>
<gene>
    <name evidence="2" type="ORF">PG991_009437</name>
</gene>
<organism evidence="2 3">
    <name type="scientific">Apiospora marii</name>
    <dbReference type="NCBI Taxonomy" id="335849"/>
    <lineage>
        <taxon>Eukaryota</taxon>
        <taxon>Fungi</taxon>
        <taxon>Dikarya</taxon>
        <taxon>Ascomycota</taxon>
        <taxon>Pezizomycotina</taxon>
        <taxon>Sordariomycetes</taxon>
        <taxon>Xylariomycetidae</taxon>
        <taxon>Amphisphaeriales</taxon>
        <taxon>Apiosporaceae</taxon>
        <taxon>Apiospora</taxon>
    </lineage>
</organism>
<evidence type="ECO:0000313" key="3">
    <source>
        <dbReference type="Proteomes" id="UP001396898"/>
    </source>
</evidence>
<dbReference type="PANTHER" id="PTHR38790">
    <property type="entry name" value="2EXR DOMAIN-CONTAINING PROTEIN-RELATED"/>
    <property type="match status" value="1"/>
</dbReference>
<keyword evidence="3" id="KW-1185">Reference proteome</keyword>
<dbReference type="Pfam" id="PF24864">
    <property type="entry name" value="DUF7730"/>
    <property type="match status" value="1"/>
</dbReference>
<accession>A0ABR1RIT2</accession>
<proteinExistence type="predicted"/>
<dbReference type="EMBL" id="JAQQWI010000014">
    <property type="protein sequence ID" value="KAK8013166.1"/>
    <property type="molecule type" value="Genomic_DNA"/>
</dbReference>
<comment type="caution">
    <text evidence="2">The sequence shown here is derived from an EMBL/GenBank/DDBJ whole genome shotgun (WGS) entry which is preliminary data.</text>
</comment>
<evidence type="ECO:0000259" key="1">
    <source>
        <dbReference type="Pfam" id="PF24864"/>
    </source>
</evidence>
<dbReference type="InterPro" id="IPR056632">
    <property type="entry name" value="DUF7730"/>
</dbReference>
<feature type="domain" description="DUF7730" evidence="1">
    <location>
        <begin position="13"/>
        <end position="122"/>
    </location>
</feature>
<sequence length="254" mass="28976">MASTISHTDKTILHLPPEIRNQIWGLVVKREKLVHFRIPSVTNAQAHSKVAKYQLNNEAAFTSFVRSLDITNPDSLASTSNAILAVNHQVHAEALAVFFSINKFLITDRGDGWRLLVSLSHRLVDLQLGPVICWLDNRQTACRWELLLHLLKFRTEYHAGPRKPLKLYFETPKTPDEMQTWEQEFCIKKAVKFRVATEDDGERFHFREVPTTPLGKLVQMGPREGEGGLSLVQFASCLFHTEIGFFDTLAHIPH</sequence>
<evidence type="ECO:0000313" key="2">
    <source>
        <dbReference type="EMBL" id="KAK8013166.1"/>
    </source>
</evidence>
<name>A0ABR1RIT2_9PEZI</name>